<proteinExistence type="predicted"/>
<sequence length="615" mass="68795">MAEFEARGWVATRVGDINIGAAYNFPLFRQVSGTYATDFYGFIELVTSPFGHGVPVDNDTYEVFIDFQDGIITDTYSVTATDLYTLVFYRSPKFAVSSLVNDGTGSGSKIYTQIDVGFKQGDAIGASDFVDVSTNTGINYYYVDADTVFDDTTQLFVTLLGVSPIGVSETNTGYVYRVFDNDLWAGAADVYIETDGPTKLDDNVKLTALDATTLEPVVDTNFYGTITEIIYKQLSKVRNSTTVIETTGLSTLPYNPDTDVIATFKTAVVTPAVINNYSDTNVYDVWKINTVTDFESAEINPYEAYSFTSAEAEVKVEPALQFHQNVVLEKSALFSVDPYFVLNGYPIDAQHLGTQIYTKGTVNQPLDLPILLPFDQIEMYSDSRWVARTGTFTDSEWASYGDTRGVLKSDAGSRPVFIDNFDLIYGQDLAATQGAFQLTDNQYFYTENYPFQAYEFTVIAAVCLRPPEAGQHYTVFSAGSTEKTYVNTDSLLSVNYYSSDLLRLQLGTHWLSTFNMSSKSNRFFKPLIITMSVSLQSRTVRWAALDTQMHYQEVTLPDEHPFDVNLFIGTDPSDTEQVTSPNMYVLETNFYYSEMLQEEIHNRMIDLNRVYGASE</sequence>
<accession>A0A6J5RLP5</accession>
<reference evidence="1" key="1">
    <citation type="submission" date="2020-05" db="EMBL/GenBank/DDBJ databases">
        <authorList>
            <person name="Chiriac C."/>
            <person name="Salcher M."/>
            <person name="Ghai R."/>
            <person name="Kavagutti S V."/>
        </authorList>
    </citation>
    <scope>NUCLEOTIDE SEQUENCE</scope>
</reference>
<organism evidence="1">
    <name type="scientific">uncultured Caudovirales phage</name>
    <dbReference type="NCBI Taxonomy" id="2100421"/>
    <lineage>
        <taxon>Viruses</taxon>
        <taxon>Duplodnaviria</taxon>
        <taxon>Heunggongvirae</taxon>
        <taxon>Uroviricota</taxon>
        <taxon>Caudoviricetes</taxon>
        <taxon>Peduoviridae</taxon>
        <taxon>Maltschvirus</taxon>
        <taxon>Maltschvirus maltsch</taxon>
    </lineage>
</organism>
<evidence type="ECO:0000313" key="1">
    <source>
        <dbReference type="EMBL" id="CAB4194628.1"/>
    </source>
</evidence>
<protein>
    <submittedName>
        <fullName evidence="1">Uncharacterized protein</fullName>
    </submittedName>
</protein>
<dbReference type="EMBL" id="LR797213">
    <property type="protein sequence ID" value="CAB4194628.1"/>
    <property type="molecule type" value="Genomic_DNA"/>
</dbReference>
<gene>
    <name evidence="1" type="ORF">UFOVP1264_83</name>
</gene>
<name>A0A6J5RLP5_9CAUD</name>